<reference evidence="2 3" key="1">
    <citation type="submission" date="2020-08" db="EMBL/GenBank/DDBJ databases">
        <title>Genomic Encyclopedia of Type Strains, Phase IV (KMG-IV): sequencing the most valuable type-strain genomes for metagenomic binning, comparative biology and taxonomic classification.</title>
        <authorList>
            <person name="Goeker M."/>
        </authorList>
    </citation>
    <scope>NUCLEOTIDE SEQUENCE [LARGE SCALE GENOMIC DNA]</scope>
    <source>
        <strain evidence="2 3">YIM 65646</strain>
    </source>
</reference>
<accession>A0A841FTP1</accession>
<protein>
    <submittedName>
        <fullName evidence="2">CubicO group peptidase (Beta-lactamase class C family)</fullName>
    </submittedName>
</protein>
<evidence type="ECO:0000259" key="1">
    <source>
        <dbReference type="Pfam" id="PF00144"/>
    </source>
</evidence>
<organism evidence="2 3">
    <name type="scientific">Phytomonospora endophytica</name>
    <dbReference type="NCBI Taxonomy" id="714109"/>
    <lineage>
        <taxon>Bacteria</taxon>
        <taxon>Bacillati</taxon>
        <taxon>Actinomycetota</taxon>
        <taxon>Actinomycetes</taxon>
        <taxon>Micromonosporales</taxon>
        <taxon>Micromonosporaceae</taxon>
        <taxon>Phytomonospora</taxon>
    </lineage>
</organism>
<evidence type="ECO:0000313" key="2">
    <source>
        <dbReference type="EMBL" id="MBB6036912.1"/>
    </source>
</evidence>
<proteinExistence type="predicted"/>
<feature type="domain" description="Beta-lactamase-related" evidence="1">
    <location>
        <begin position="20"/>
        <end position="357"/>
    </location>
</feature>
<gene>
    <name evidence="2" type="ORF">HNR73_004785</name>
</gene>
<dbReference type="RefSeq" id="WP_184789743.1">
    <property type="nucleotide sequence ID" value="NZ_BONT01000056.1"/>
</dbReference>
<name>A0A841FTP1_9ACTN</name>
<dbReference type="EMBL" id="JACHGT010000010">
    <property type="protein sequence ID" value="MBB6036912.1"/>
    <property type="molecule type" value="Genomic_DNA"/>
</dbReference>
<keyword evidence="3" id="KW-1185">Reference proteome</keyword>
<dbReference type="SUPFAM" id="SSF56601">
    <property type="entry name" value="beta-lactamase/transpeptidase-like"/>
    <property type="match status" value="1"/>
</dbReference>
<dbReference type="InterPro" id="IPR001466">
    <property type="entry name" value="Beta-lactam-related"/>
</dbReference>
<dbReference type="PANTHER" id="PTHR43319">
    <property type="entry name" value="BETA-LACTAMASE-RELATED"/>
    <property type="match status" value="1"/>
</dbReference>
<dbReference type="InterPro" id="IPR012338">
    <property type="entry name" value="Beta-lactam/transpept-like"/>
</dbReference>
<dbReference type="Gene3D" id="3.40.710.10">
    <property type="entry name" value="DD-peptidase/beta-lactamase superfamily"/>
    <property type="match status" value="1"/>
</dbReference>
<sequence>MTDVHGTTAPGFEGVADAFAANFTEHAEPGASFAAYRDGELVVDLWGGVADRDTGRPWTADTLQLVFSGAKGPAAACFLLLAERGRIDLDAPVARYWPEFAAAGKSAITVREVLSHQARLPGVAAAHTYADWLDRPAMAALLAAQAPADDPRAGFMYHAVTFGWLTGEILARVDGRGIGEFFAEEFAGPLGLDAWFGVPAEHHARVSRMVGAPGVLADVAADEPDPLKVLTRNILTGSEGPGIWNDPAFRSAEQAAVGLHATARALAGFYACLARGGELDGVRVLEEQTIAEGRRVIRRGIEPMWNGPIVYGTGFELQNESLRFGAPEDAYGHAGWGGSRHAAWPGPKVGYSYCTNEIRTAVPDRRPLDLLDALHKAVTSGA</sequence>
<dbReference type="Proteomes" id="UP000548476">
    <property type="component" value="Unassembled WGS sequence"/>
</dbReference>
<dbReference type="Pfam" id="PF00144">
    <property type="entry name" value="Beta-lactamase"/>
    <property type="match status" value="1"/>
</dbReference>
<dbReference type="InterPro" id="IPR052907">
    <property type="entry name" value="Beta-lactamase/esterase"/>
</dbReference>
<comment type="caution">
    <text evidence="2">The sequence shown here is derived from an EMBL/GenBank/DDBJ whole genome shotgun (WGS) entry which is preliminary data.</text>
</comment>
<evidence type="ECO:0000313" key="3">
    <source>
        <dbReference type="Proteomes" id="UP000548476"/>
    </source>
</evidence>
<dbReference type="AlphaFoldDB" id="A0A841FTP1"/>
<dbReference type="PANTHER" id="PTHR43319:SF3">
    <property type="entry name" value="BETA-LACTAMASE-RELATED DOMAIN-CONTAINING PROTEIN"/>
    <property type="match status" value="1"/>
</dbReference>